<dbReference type="InterPro" id="IPR002052">
    <property type="entry name" value="DNA_methylase_N6_adenine_CS"/>
</dbReference>
<reference evidence="3 4" key="2">
    <citation type="journal article" date="2021" name="Mar. Drugs">
        <title>A New Micromonospora Strain with Antibiotic Activity Isolated from the Microbiome of a Mid-Atlantic Deep-Sea Sponge.</title>
        <authorList>
            <person name="Back C.R."/>
            <person name="Stennett H.L."/>
            <person name="Williams S.E."/>
            <person name="Wang L."/>
            <person name="Ojeda Gomez J."/>
            <person name="Abdulle O.M."/>
            <person name="Duffy T."/>
            <person name="Neal C."/>
            <person name="Mantell J."/>
            <person name="Jepson M.A."/>
            <person name="Hendry K.R."/>
            <person name="Powell D."/>
            <person name="Stach J.E.M."/>
            <person name="Essex-Lopresti A.E."/>
            <person name="Willis C.L."/>
            <person name="Curnow P."/>
            <person name="Race P.R."/>
        </authorList>
    </citation>
    <scope>NUCLEOTIDE SEQUENCE [LARGE SCALE GENOMIC DNA]</scope>
    <source>
        <strain evidence="3 4">28ISP2-46</strain>
    </source>
</reference>
<evidence type="ECO:0000259" key="2">
    <source>
        <dbReference type="Pfam" id="PF02384"/>
    </source>
</evidence>
<protein>
    <submittedName>
        <fullName evidence="3">N-6 DNA methylase</fullName>
    </submittedName>
</protein>
<dbReference type="InterPro" id="IPR052916">
    <property type="entry name" value="Type-I_RE_MTase_Subunit"/>
</dbReference>
<proteinExistence type="predicted"/>
<feature type="domain" description="DNA methylase adenine-specific" evidence="2">
    <location>
        <begin position="214"/>
        <end position="503"/>
    </location>
</feature>
<keyword evidence="1" id="KW-0680">Restriction system</keyword>
<keyword evidence="3" id="KW-0489">Methyltransferase</keyword>
<dbReference type="Gene3D" id="1.10.10.10">
    <property type="entry name" value="Winged helix-like DNA-binding domain superfamily/Winged helix DNA-binding domain"/>
    <property type="match status" value="1"/>
</dbReference>
<evidence type="ECO:0000313" key="4">
    <source>
        <dbReference type="Proteomes" id="UP000510844"/>
    </source>
</evidence>
<dbReference type="InterPro" id="IPR003356">
    <property type="entry name" value="DNA_methylase_A-5"/>
</dbReference>
<dbReference type="InterPro" id="IPR036388">
    <property type="entry name" value="WH-like_DNA-bd_sf"/>
</dbReference>
<dbReference type="EMBL" id="CP059322">
    <property type="protein sequence ID" value="QLQ39352.1"/>
    <property type="molecule type" value="Genomic_DNA"/>
</dbReference>
<dbReference type="PRINTS" id="PR00507">
    <property type="entry name" value="N12N6MTFRASE"/>
</dbReference>
<dbReference type="GO" id="GO:0032259">
    <property type="term" value="P:methylation"/>
    <property type="evidence" value="ECO:0007669"/>
    <property type="project" value="UniProtKB-KW"/>
</dbReference>
<evidence type="ECO:0000313" key="3">
    <source>
        <dbReference type="EMBL" id="QLQ39352.1"/>
    </source>
</evidence>
<dbReference type="REBASE" id="755778">
    <property type="entry name" value="M.Msp246ORF11280P"/>
</dbReference>
<dbReference type="GO" id="GO:0009307">
    <property type="term" value="P:DNA restriction-modification system"/>
    <property type="evidence" value="ECO:0007669"/>
    <property type="project" value="UniProtKB-KW"/>
</dbReference>
<reference evidence="4" key="1">
    <citation type="submission" date="2020-07" db="EMBL/GenBank/DDBJ databases">
        <title>A new Micromonospora strain with potent antibiotic activity isolated from the microbiome of a mid-Atlantic deep-sea sponge.</title>
        <authorList>
            <person name="Back C.R."/>
            <person name="Stennett H.L."/>
            <person name="Williams S.E."/>
            <person name="Wang L."/>
            <person name="Ojeda Gomez J."/>
            <person name="Abdulle O.M."/>
            <person name="Duffy T."/>
            <person name="Hendry K.R."/>
            <person name="Powell D."/>
            <person name="Stach J.E."/>
            <person name="Essex-Lopresti A.E."/>
            <person name="Willis C.L."/>
            <person name="Curnow P."/>
            <person name="Race P.R."/>
        </authorList>
    </citation>
    <scope>NUCLEOTIDE SEQUENCE [LARGE SCALE GENOMIC DNA]</scope>
    <source>
        <strain evidence="4">28ISP2-46</strain>
    </source>
</reference>
<dbReference type="GO" id="GO:0008170">
    <property type="term" value="F:N-methyltransferase activity"/>
    <property type="evidence" value="ECO:0007669"/>
    <property type="project" value="InterPro"/>
</dbReference>
<dbReference type="PANTHER" id="PTHR42998">
    <property type="entry name" value="TYPE I RESTRICTION ENZYME HINDVIIP M PROTEIN-RELATED"/>
    <property type="match status" value="1"/>
</dbReference>
<dbReference type="Pfam" id="PF02384">
    <property type="entry name" value="N6_Mtase"/>
    <property type="match status" value="1"/>
</dbReference>
<dbReference type="Proteomes" id="UP000510844">
    <property type="component" value="Chromosome"/>
</dbReference>
<keyword evidence="4" id="KW-1185">Reference proteome</keyword>
<accession>A0A7L6BBL2</accession>
<dbReference type="AlphaFoldDB" id="A0A7L6BBL2"/>
<keyword evidence="3" id="KW-0808">Transferase</keyword>
<dbReference type="InterPro" id="IPR029063">
    <property type="entry name" value="SAM-dependent_MTases_sf"/>
</dbReference>
<sequence length="545" mass="58860">MTTSPVDLLSRAEIARLAGVERPAVTNWQRRHNDFPKPLVTAEGEFFRREEVIAWLAGRRIPGKGRRPDEAPGTTYAARLASMTGKGVSERVVADEPAWHGSAEDVVWRLHDLSRASPRDGGFWHVLLALIFVRRNRPELWPDVLEMPDVSARLSRSFEAAGLPEAARAVQHFADIVTDAHHTLRGMAGLAELAGVTSPGPGASPDGVVTLFDYAFDRLAEEVRHAFVTPRSLARLIAEMVGPLTGDEWCFDPFCRGGELLVELLRSAGKPPTLPSRIDGAHPSSLMVELARMNISMHVSDRTVLGEVRQGEVTLRKAVDVVVANPPFGVLPRDSAVPGGPAPIRRKETVLLQSAISSLAEGGRGALVLPNVVAFGKGVSDRATRRALVEAGAITAVVALPPGLFAETAIGVTLWLVQKPAGKPVDVLFVDARSVGEVNSRGRRTLRPGEIRTLVGEVHRWRSDVRIGRTFAPSEGLSAAVSPSTIAARDYSLLPSAYIEAESSPPEAVHGGELSSLRDDLTRLVERANVVDVRVHELLRGLEDV</sequence>
<dbReference type="RefSeq" id="WP_181571745.1">
    <property type="nucleotide sequence ID" value="NZ_CP059322.2"/>
</dbReference>
<dbReference type="Gene3D" id="3.40.50.150">
    <property type="entry name" value="Vaccinia Virus protein VP39"/>
    <property type="match status" value="1"/>
</dbReference>
<dbReference type="SUPFAM" id="SSF53335">
    <property type="entry name" value="S-adenosyl-L-methionine-dependent methyltransferases"/>
    <property type="match status" value="1"/>
</dbReference>
<evidence type="ECO:0000256" key="1">
    <source>
        <dbReference type="ARBA" id="ARBA00022747"/>
    </source>
</evidence>
<dbReference type="KEGG" id="mfeu:H1D33_11280"/>
<gene>
    <name evidence="3" type="ORF">H1D33_11280</name>
</gene>
<name>A0A7L6BBL2_9ACTN</name>
<organism evidence="3 4">
    <name type="scientific">Micromonospora robiginosa</name>
    <dbReference type="NCBI Taxonomy" id="2749844"/>
    <lineage>
        <taxon>Bacteria</taxon>
        <taxon>Bacillati</taxon>
        <taxon>Actinomycetota</taxon>
        <taxon>Actinomycetes</taxon>
        <taxon>Micromonosporales</taxon>
        <taxon>Micromonosporaceae</taxon>
        <taxon>Micromonospora</taxon>
    </lineage>
</organism>
<dbReference type="PROSITE" id="PS00092">
    <property type="entry name" value="N6_MTASE"/>
    <property type="match status" value="1"/>
</dbReference>
<dbReference type="GO" id="GO:0003677">
    <property type="term" value="F:DNA binding"/>
    <property type="evidence" value="ECO:0007669"/>
    <property type="project" value="InterPro"/>
</dbReference>
<dbReference type="PANTHER" id="PTHR42998:SF1">
    <property type="entry name" value="TYPE I RESTRICTION ENZYME HINDI METHYLASE SUBUNIT"/>
    <property type="match status" value="1"/>
</dbReference>